<dbReference type="EMBL" id="LFYR01001237">
    <property type="protein sequence ID" value="KMZ63394.1"/>
    <property type="molecule type" value="Genomic_DNA"/>
</dbReference>
<comment type="caution">
    <text evidence="9">The sequence shown here is derived from an EMBL/GenBank/DDBJ whole genome shotgun (WGS) entry which is preliminary data.</text>
</comment>
<dbReference type="OrthoDB" id="443318at2759"/>
<dbReference type="InterPro" id="IPR018202">
    <property type="entry name" value="Ser_caboxypep_ser_AS"/>
</dbReference>
<dbReference type="SUPFAM" id="SSF53474">
    <property type="entry name" value="alpha/beta-Hydrolases"/>
    <property type="match status" value="1"/>
</dbReference>
<feature type="non-terminal residue" evidence="9">
    <location>
        <position position="1"/>
    </location>
</feature>
<evidence type="ECO:0000256" key="6">
    <source>
        <dbReference type="ARBA" id="ARBA00023157"/>
    </source>
</evidence>
<accession>A0A0K9P326</accession>
<evidence type="ECO:0000256" key="1">
    <source>
        <dbReference type="ARBA" id="ARBA00009431"/>
    </source>
</evidence>
<dbReference type="FunFam" id="3.40.50.11320:FF:000001">
    <property type="entry name" value="Carboxypeptidase"/>
    <property type="match status" value="1"/>
</dbReference>
<dbReference type="InterPro" id="IPR029058">
    <property type="entry name" value="AB_hydrolase_fold"/>
</dbReference>
<organism evidence="9 10">
    <name type="scientific">Zostera marina</name>
    <name type="common">Eelgrass</name>
    <dbReference type="NCBI Taxonomy" id="29655"/>
    <lineage>
        <taxon>Eukaryota</taxon>
        <taxon>Viridiplantae</taxon>
        <taxon>Streptophyta</taxon>
        <taxon>Embryophyta</taxon>
        <taxon>Tracheophyta</taxon>
        <taxon>Spermatophyta</taxon>
        <taxon>Magnoliopsida</taxon>
        <taxon>Liliopsida</taxon>
        <taxon>Zosteraceae</taxon>
        <taxon>Zostera</taxon>
    </lineage>
</organism>
<dbReference type="Gene3D" id="6.10.250.940">
    <property type="match status" value="1"/>
</dbReference>
<reference evidence="10" key="1">
    <citation type="journal article" date="2016" name="Nature">
        <title>The genome of the seagrass Zostera marina reveals angiosperm adaptation to the sea.</title>
        <authorList>
            <person name="Olsen J.L."/>
            <person name="Rouze P."/>
            <person name="Verhelst B."/>
            <person name="Lin Y.-C."/>
            <person name="Bayer T."/>
            <person name="Collen J."/>
            <person name="Dattolo E."/>
            <person name="De Paoli E."/>
            <person name="Dittami S."/>
            <person name="Maumus F."/>
            <person name="Michel G."/>
            <person name="Kersting A."/>
            <person name="Lauritano C."/>
            <person name="Lohaus R."/>
            <person name="Toepel M."/>
            <person name="Tonon T."/>
            <person name="Vanneste K."/>
            <person name="Amirebrahimi M."/>
            <person name="Brakel J."/>
            <person name="Bostroem C."/>
            <person name="Chovatia M."/>
            <person name="Grimwood J."/>
            <person name="Jenkins J.W."/>
            <person name="Jueterbock A."/>
            <person name="Mraz A."/>
            <person name="Stam W.T."/>
            <person name="Tice H."/>
            <person name="Bornberg-Bauer E."/>
            <person name="Green P.J."/>
            <person name="Pearson G.A."/>
            <person name="Procaccini G."/>
            <person name="Duarte C.M."/>
            <person name="Schmutz J."/>
            <person name="Reusch T.B.H."/>
            <person name="Van de Peer Y."/>
        </authorList>
    </citation>
    <scope>NUCLEOTIDE SEQUENCE [LARGE SCALE GENOMIC DNA]</scope>
    <source>
        <strain evidence="10">cv. Finnish</strain>
    </source>
</reference>
<dbReference type="PROSITE" id="PS00131">
    <property type="entry name" value="CARBOXYPEPT_SER_SER"/>
    <property type="match status" value="1"/>
</dbReference>
<dbReference type="AlphaFoldDB" id="A0A0K9P326"/>
<dbReference type="GO" id="GO:0006508">
    <property type="term" value="P:proteolysis"/>
    <property type="evidence" value="ECO:0007669"/>
    <property type="project" value="UniProtKB-KW"/>
</dbReference>
<dbReference type="InterPro" id="IPR001563">
    <property type="entry name" value="Peptidase_S10"/>
</dbReference>
<keyword evidence="7" id="KW-0325">Glycoprotein</keyword>
<evidence type="ECO:0000256" key="7">
    <source>
        <dbReference type="ARBA" id="ARBA00023180"/>
    </source>
</evidence>
<dbReference type="PRINTS" id="PR00724">
    <property type="entry name" value="CRBOXYPTASEC"/>
</dbReference>
<keyword evidence="4" id="KW-0732">Signal</keyword>
<protein>
    <recommendedName>
        <fullName evidence="8">Carboxypeptidase</fullName>
        <ecNumber evidence="8">3.4.16.-</ecNumber>
    </recommendedName>
</protein>
<keyword evidence="5 8" id="KW-0378">Hydrolase</keyword>
<dbReference type="PANTHER" id="PTHR11802">
    <property type="entry name" value="SERINE PROTEASE FAMILY S10 SERINE CARBOXYPEPTIDASE"/>
    <property type="match status" value="1"/>
</dbReference>
<gene>
    <name evidence="9" type="ORF">ZOSMA_40G00240</name>
</gene>
<keyword evidence="6" id="KW-1015">Disulfide bond</keyword>
<comment type="similarity">
    <text evidence="1 8">Belongs to the peptidase S10 family.</text>
</comment>
<dbReference type="Proteomes" id="UP000036987">
    <property type="component" value="Unassembled WGS sequence"/>
</dbReference>
<name>A0A0K9P326_ZOSMR</name>
<evidence type="ECO:0000256" key="5">
    <source>
        <dbReference type="ARBA" id="ARBA00022801"/>
    </source>
</evidence>
<evidence type="ECO:0000256" key="3">
    <source>
        <dbReference type="ARBA" id="ARBA00022670"/>
    </source>
</evidence>
<evidence type="ECO:0000313" key="10">
    <source>
        <dbReference type="Proteomes" id="UP000036987"/>
    </source>
</evidence>
<evidence type="ECO:0000256" key="8">
    <source>
        <dbReference type="RuleBase" id="RU361156"/>
    </source>
</evidence>
<evidence type="ECO:0000313" key="9">
    <source>
        <dbReference type="EMBL" id="KMZ63394.1"/>
    </source>
</evidence>
<dbReference type="STRING" id="29655.A0A0K9P326"/>
<dbReference type="GO" id="GO:0004185">
    <property type="term" value="F:serine-type carboxypeptidase activity"/>
    <property type="evidence" value="ECO:0000318"/>
    <property type="project" value="GO_Central"/>
</dbReference>
<dbReference type="EC" id="3.4.16.-" evidence="8"/>
<proteinExistence type="inferred from homology"/>
<evidence type="ECO:0000256" key="2">
    <source>
        <dbReference type="ARBA" id="ARBA00022645"/>
    </source>
</evidence>
<keyword evidence="3 8" id="KW-0645">Protease</keyword>
<evidence type="ECO:0000256" key="4">
    <source>
        <dbReference type="ARBA" id="ARBA00022729"/>
    </source>
</evidence>
<dbReference type="Gene3D" id="3.40.50.1820">
    <property type="entry name" value="alpha/beta hydrolase"/>
    <property type="match status" value="1"/>
</dbReference>
<keyword evidence="2 8" id="KW-0121">Carboxypeptidase</keyword>
<dbReference type="Gene3D" id="3.40.50.11320">
    <property type="match status" value="1"/>
</dbReference>
<dbReference type="Pfam" id="PF00450">
    <property type="entry name" value="Peptidase_S10"/>
    <property type="match status" value="1"/>
</dbReference>
<dbReference type="InterPro" id="IPR033124">
    <property type="entry name" value="Ser_caboxypep_his_AS"/>
</dbReference>
<dbReference type="PROSITE" id="PS00560">
    <property type="entry name" value="CARBOXYPEPT_SER_HIS"/>
    <property type="match status" value="1"/>
</dbReference>
<sequence length="378" mass="43217">PGCSSIGYGEAEELGPFLTQKGNPELKFNKHSWNKYANLLFLEAPVGVGFSYTNTTSDLQKLGDKITAKDSHAFLVNWFKRFPQYKSHDFYLSGESYAGHYVPELAELIVNTNKENPEKKLNFKGFMIGNAVIDHEQDQKGMIDYAWGHAVISDELYAEINSNCNFSNYNRTSSCDIASNKYFEVYNLIDMYSLYTPTCFNSTVTSKPIPLARNNHEIWNKRASGYDPCAEYYTDIYFNRRDVQKALHANVSGSIAYNWTHCSDVIKVWNDSPFTILPTIRKLIKNGIKIWIYSGDTDGRVPVTSTRYSLKKLGLKTKQEWKPWYIHNQVGGWTVVYDGITFVTIRGAGHEVPTFRPKKAKMLLAAFLGNKKLPRFQY</sequence>
<keyword evidence="10" id="KW-1185">Reference proteome</keyword>
<dbReference type="PANTHER" id="PTHR11802:SF31">
    <property type="entry name" value="SERINE CARBOXYPEPTIDASE-LIKE 34"/>
    <property type="match status" value="1"/>
</dbReference>
<dbReference type="FunFam" id="3.40.50.1820:FF:000409">
    <property type="entry name" value="Carboxypeptidase"/>
    <property type="match status" value="1"/>
</dbReference>